<keyword evidence="8" id="KW-1185">Reference proteome</keyword>
<keyword evidence="2 5" id="KW-0812">Transmembrane</keyword>
<feature type="transmembrane region" description="Helical" evidence="5">
    <location>
        <begin position="416"/>
        <end position="434"/>
    </location>
</feature>
<evidence type="ECO:0000256" key="1">
    <source>
        <dbReference type="ARBA" id="ARBA00004141"/>
    </source>
</evidence>
<evidence type="ECO:0000256" key="5">
    <source>
        <dbReference type="SAM" id="Phobius"/>
    </source>
</evidence>
<feature type="transmembrane region" description="Helical" evidence="5">
    <location>
        <begin position="120"/>
        <end position="139"/>
    </location>
</feature>
<feature type="transmembrane region" description="Helical" evidence="5">
    <location>
        <begin position="266"/>
        <end position="286"/>
    </location>
</feature>
<evidence type="ECO:0000256" key="2">
    <source>
        <dbReference type="ARBA" id="ARBA00022692"/>
    </source>
</evidence>
<evidence type="ECO:0000256" key="4">
    <source>
        <dbReference type="ARBA" id="ARBA00023136"/>
    </source>
</evidence>
<feature type="domain" description="O-antigen ligase-related" evidence="6">
    <location>
        <begin position="226"/>
        <end position="371"/>
    </location>
</feature>
<evidence type="ECO:0000256" key="3">
    <source>
        <dbReference type="ARBA" id="ARBA00022989"/>
    </source>
</evidence>
<gene>
    <name evidence="7" type="ORF">MGN01_06600</name>
</gene>
<protein>
    <submittedName>
        <fullName evidence="7">Exopolysaccharide biosynthesis protein</fullName>
    </submittedName>
</protein>
<comment type="subcellular location">
    <subcellularLocation>
        <location evidence="1">Membrane</location>
        <topology evidence="1">Multi-pass membrane protein</topology>
    </subcellularLocation>
</comment>
<evidence type="ECO:0000313" key="8">
    <source>
        <dbReference type="Proteomes" id="UP000321750"/>
    </source>
</evidence>
<dbReference type="Proteomes" id="UP000321750">
    <property type="component" value="Unassembled WGS sequence"/>
</dbReference>
<feature type="transmembrane region" description="Helical" evidence="5">
    <location>
        <begin position="356"/>
        <end position="380"/>
    </location>
</feature>
<name>A0A512JFU4_9HYPH</name>
<accession>A0A512JFU4</accession>
<keyword evidence="3 5" id="KW-1133">Transmembrane helix</keyword>
<dbReference type="InterPro" id="IPR051533">
    <property type="entry name" value="WaaL-like"/>
</dbReference>
<feature type="transmembrane region" description="Helical" evidence="5">
    <location>
        <begin position="66"/>
        <end position="83"/>
    </location>
</feature>
<proteinExistence type="predicted"/>
<sequence>MASAFEVPSKGRAPSDRPAFAKARGDMPDALRMCLGGACILAFWNHAPLADLSDRNILETSTAGSWTTQVLFLVLGFSMAAALRQLGIEKLRPLLTWPLIALASWMGLTLLTSVEPLLSIRRILLFVIVTMIAAGIPVVMRSVRQFALTLAIVAMIIVISSYLAVAFLPQLAIHSADFDLLNEPEHEGLWRGIFAHKNEAGGAMALMILTGLFVASALSRVWGITIVLLAAVFLAAANSKSVTALLPFIVLAPSLCSLVRNGWLRAAILIGPTTAVSLFSLGSVFFPPIRDGLVGILPDTSFTGRTEIWEFAASHIVERPLFGWGFGAFWGTERTKFGTSDALSWVTKTSQAHNTYLDVCLLIGLPGLLMVLAAFVVAPLRDLQRIAPAGRIDPMTLYFVRLWLLALTGGSFESVLFTPSSSICCMFMLAIFGLRYRASYRTVPG</sequence>
<dbReference type="Pfam" id="PF04932">
    <property type="entry name" value="Wzy_C"/>
    <property type="match status" value="1"/>
</dbReference>
<dbReference type="EMBL" id="BJZV01000002">
    <property type="protein sequence ID" value="GEP08815.1"/>
    <property type="molecule type" value="Genomic_DNA"/>
</dbReference>
<feature type="transmembrane region" description="Helical" evidence="5">
    <location>
        <begin position="193"/>
        <end position="214"/>
    </location>
</feature>
<dbReference type="PANTHER" id="PTHR37422:SF21">
    <property type="entry name" value="EXOQ-LIKE PROTEIN"/>
    <property type="match status" value="1"/>
</dbReference>
<dbReference type="InterPro" id="IPR007016">
    <property type="entry name" value="O-antigen_ligase-rel_domated"/>
</dbReference>
<feature type="transmembrane region" description="Helical" evidence="5">
    <location>
        <begin position="95"/>
        <end position="114"/>
    </location>
</feature>
<dbReference type="RefSeq" id="WP_238258027.1">
    <property type="nucleotide sequence ID" value="NZ_BJZV01000002.1"/>
</dbReference>
<dbReference type="PANTHER" id="PTHR37422">
    <property type="entry name" value="TEICHURONIC ACID BIOSYNTHESIS PROTEIN TUAE"/>
    <property type="match status" value="1"/>
</dbReference>
<dbReference type="AlphaFoldDB" id="A0A512JFU4"/>
<keyword evidence="4 5" id="KW-0472">Membrane</keyword>
<evidence type="ECO:0000259" key="6">
    <source>
        <dbReference type="Pfam" id="PF04932"/>
    </source>
</evidence>
<evidence type="ECO:0000313" key="7">
    <source>
        <dbReference type="EMBL" id="GEP08815.1"/>
    </source>
</evidence>
<dbReference type="GO" id="GO:0016020">
    <property type="term" value="C:membrane"/>
    <property type="evidence" value="ECO:0007669"/>
    <property type="project" value="UniProtKB-SubCell"/>
</dbReference>
<feature type="transmembrane region" description="Helical" evidence="5">
    <location>
        <begin position="30"/>
        <end position="46"/>
    </location>
</feature>
<comment type="caution">
    <text evidence="7">The sequence shown here is derived from an EMBL/GenBank/DDBJ whole genome shotgun (WGS) entry which is preliminary data.</text>
</comment>
<feature type="transmembrane region" description="Helical" evidence="5">
    <location>
        <begin position="146"/>
        <end position="173"/>
    </location>
</feature>
<organism evidence="7 8">
    <name type="scientific">Methylobacterium gnaphalii</name>
    <dbReference type="NCBI Taxonomy" id="1010610"/>
    <lineage>
        <taxon>Bacteria</taxon>
        <taxon>Pseudomonadati</taxon>
        <taxon>Pseudomonadota</taxon>
        <taxon>Alphaproteobacteria</taxon>
        <taxon>Hyphomicrobiales</taxon>
        <taxon>Methylobacteriaceae</taxon>
        <taxon>Methylobacterium</taxon>
    </lineage>
</organism>
<reference evidence="7 8" key="1">
    <citation type="submission" date="2019-07" db="EMBL/GenBank/DDBJ databases">
        <title>Whole genome shotgun sequence of Methylobacterium gnaphalii NBRC 107716.</title>
        <authorList>
            <person name="Hosoyama A."/>
            <person name="Uohara A."/>
            <person name="Ohji S."/>
            <person name="Ichikawa N."/>
        </authorList>
    </citation>
    <scope>NUCLEOTIDE SEQUENCE [LARGE SCALE GENOMIC DNA]</scope>
    <source>
        <strain evidence="7 8">NBRC 107716</strain>
    </source>
</reference>